<dbReference type="InterPro" id="IPR011146">
    <property type="entry name" value="HIT-like"/>
</dbReference>
<feature type="short sequence motif" description="Histidine triad motif" evidence="2 3">
    <location>
        <begin position="97"/>
        <end position="101"/>
    </location>
</feature>
<accession>A0AAV3TDS9</accession>
<dbReference type="PANTHER" id="PTHR46648">
    <property type="entry name" value="HIT FAMILY PROTEIN 1"/>
    <property type="match status" value="1"/>
</dbReference>
<dbReference type="PANTHER" id="PTHR46648:SF1">
    <property type="entry name" value="ADENOSINE 5'-MONOPHOSPHORAMIDASE HNT1"/>
    <property type="match status" value="1"/>
</dbReference>
<dbReference type="EMBL" id="BAAADV010000007">
    <property type="protein sequence ID" value="GAA0679924.1"/>
    <property type="molecule type" value="Genomic_DNA"/>
</dbReference>
<organism evidence="5 6">
    <name type="scientific">Natronoarchaeum mannanilyticum</name>
    <dbReference type="NCBI Taxonomy" id="926360"/>
    <lineage>
        <taxon>Archaea</taxon>
        <taxon>Methanobacteriati</taxon>
        <taxon>Methanobacteriota</taxon>
        <taxon>Stenosarchaea group</taxon>
        <taxon>Halobacteria</taxon>
        <taxon>Halobacteriales</taxon>
        <taxon>Natronoarchaeaceae</taxon>
    </lineage>
</organism>
<proteinExistence type="predicted"/>
<dbReference type="RefSeq" id="WP_343774966.1">
    <property type="nucleotide sequence ID" value="NZ_BAAADV010000007.1"/>
</dbReference>
<dbReference type="GO" id="GO:0003824">
    <property type="term" value="F:catalytic activity"/>
    <property type="evidence" value="ECO:0007669"/>
    <property type="project" value="InterPro"/>
</dbReference>
<evidence type="ECO:0000256" key="3">
    <source>
        <dbReference type="PROSITE-ProRule" id="PRU00464"/>
    </source>
</evidence>
<dbReference type="PROSITE" id="PS51084">
    <property type="entry name" value="HIT_2"/>
    <property type="match status" value="1"/>
</dbReference>
<dbReference type="AlphaFoldDB" id="A0AAV3TDS9"/>
<evidence type="ECO:0000259" key="4">
    <source>
        <dbReference type="PROSITE" id="PS51084"/>
    </source>
</evidence>
<dbReference type="Proteomes" id="UP001500420">
    <property type="component" value="Unassembled WGS sequence"/>
</dbReference>
<feature type="domain" description="HIT" evidence="4">
    <location>
        <begin position="6"/>
        <end position="112"/>
    </location>
</feature>
<dbReference type="SUPFAM" id="SSF54197">
    <property type="entry name" value="HIT-like"/>
    <property type="match status" value="1"/>
</dbReference>
<comment type="caution">
    <text evidence="5">The sequence shown here is derived from an EMBL/GenBank/DDBJ whole genome shotgun (WGS) entry which is preliminary data.</text>
</comment>
<dbReference type="Pfam" id="PF01230">
    <property type="entry name" value="HIT"/>
    <property type="match status" value="1"/>
</dbReference>
<evidence type="ECO:0000256" key="2">
    <source>
        <dbReference type="PIRSR" id="PIRSR601310-3"/>
    </source>
</evidence>
<dbReference type="InterPro" id="IPR001310">
    <property type="entry name" value="Histidine_triad_HIT"/>
</dbReference>
<reference evidence="5 6" key="1">
    <citation type="journal article" date="2019" name="Int. J. Syst. Evol. Microbiol.">
        <title>The Global Catalogue of Microorganisms (GCM) 10K type strain sequencing project: providing services to taxonomists for standard genome sequencing and annotation.</title>
        <authorList>
            <consortium name="The Broad Institute Genomics Platform"/>
            <consortium name="The Broad Institute Genome Sequencing Center for Infectious Disease"/>
            <person name="Wu L."/>
            <person name="Ma J."/>
        </authorList>
    </citation>
    <scope>NUCLEOTIDE SEQUENCE [LARGE SCALE GENOMIC DNA]</scope>
    <source>
        <strain evidence="5 6">JCM 16328</strain>
    </source>
</reference>
<evidence type="ECO:0000313" key="6">
    <source>
        <dbReference type="Proteomes" id="UP001500420"/>
    </source>
</evidence>
<gene>
    <name evidence="5" type="ORF">GCM10009020_30760</name>
</gene>
<sequence length="136" mass="14790">MVDDCAFCRIVSGEDEAHVLYEDERTVAFLDENPAVEGHALVIPKDHREDVLGGDGATASAVFDTVQTVSRALDDAFDPDGFSVFHSSGSLVGNVQHAHVHVVPRKSDDGVHVSLPRRELSKREAERVAAVIRAQF</sequence>
<dbReference type="PRINTS" id="PR00332">
    <property type="entry name" value="HISTRIAD"/>
</dbReference>
<evidence type="ECO:0000313" key="5">
    <source>
        <dbReference type="EMBL" id="GAA0679924.1"/>
    </source>
</evidence>
<keyword evidence="6" id="KW-1185">Reference proteome</keyword>
<name>A0AAV3TDS9_9EURY</name>
<dbReference type="InterPro" id="IPR036265">
    <property type="entry name" value="HIT-like_sf"/>
</dbReference>
<feature type="active site" description="Tele-AMP-histidine intermediate" evidence="1">
    <location>
        <position position="99"/>
    </location>
</feature>
<evidence type="ECO:0000256" key="1">
    <source>
        <dbReference type="PIRSR" id="PIRSR601310-1"/>
    </source>
</evidence>
<dbReference type="Gene3D" id="3.30.428.10">
    <property type="entry name" value="HIT-like"/>
    <property type="match status" value="1"/>
</dbReference>
<dbReference type="GO" id="GO:0009117">
    <property type="term" value="P:nucleotide metabolic process"/>
    <property type="evidence" value="ECO:0007669"/>
    <property type="project" value="TreeGrafter"/>
</dbReference>
<protein>
    <submittedName>
        <fullName evidence="5">HIT family protein</fullName>
    </submittedName>
</protein>